<evidence type="ECO:0000256" key="7">
    <source>
        <dbReference type="ARBA" id="ARBA00023212"/>
    </source>
</evidence>
<evidence type="ECO:0000313" key="13">
    <source>
        <dbReference type="EMBL" id="KAK7088196.1"/>
    </source>
</evidence>
<dbReference type="GO" id="GO:0015630">
    <property type="term" value="C:microtubule cytoskeleton"/>
    <property type="evidence" value="ECO:0007669"/>
    <property type="project" value="UniProtKB-UniRule"/>
</dbReference>
<gene>
    <name evidence="13" type="ORF">V1264_022138</name>
</gene>
<dbReference type="GO" id="GO:0060294">
    <property type="term" value="P:cilium movement involved in cell motility"/>
    <property type="evidence" value="ECO:0007669"/>
    <property type="project" value="UniProtKB-UniRule"/>
</dbReference>
<dbReference type="PANTHER" id="PTHR19960:SF25">
    <property type="entry name" value="TEKTIN-1"/>
    <property type="match status" value="1"/>
</dbReference>
<evidence type="ECO:0000256" key="11">
    <source>
        <dbReference type="SAM" id="Coils"/>
    </source>
</evidence>
<dbReference type="PRINTS" id="PR00511">
    <property type="entry name" value="TEKTIN"/>
</dbReference>
<protein>
    <recommendedName>
        <fullName evidence="10">Tektin</fullName>
    </recommendedName>
</protein>
<evidence type="ECO:0000256" key="9">
    <source>
        <dbReference type="ARBA" id="ARBA00045224"/>
    </source>
</evidence>
<keyword evidence="4 10" id="KW-0282">Flagellum</keyword>
<evidence type="ECO:0000256" key="4">
    <source>
        <dbReference type="ARBA" id="ARBA00022846"/>
    </source>
</evidence>
<sequence>MAKVVQPPPRFTHEEWTRSNLTKYANAEVERQGAERLVDESKRLDDETRRRAEKTQADVKKKLQQRLDDIRFWKKELDDKLEGITNEIDSLLAFKTRVEKALQATAEPLHIARNCLGNRERRLKIDLVHDDVQKELIKEVETLEGVQALLQRTLEEATEQIRLNRKAKYLLEKDLKDKFHAQDIDEYCENLKNNSAGLHFKDGATRIETNSTSPEEWQDFSHENIENAERERMNSAQLRSNIDGILQSTSNDQRKQVDATNLAFSKRIHETLDTKGKLEDHLNKILGQIKEIEENISRLKKGIADKEAPLKLAHTRLDTRGGRPNVELCRDAVQYRLVEEVHELENSLAQLQSRLADTKNSLKGLTRNQLDVEDDIETKNNTLFIDEVECMGMRKSINIQQF</sequence>
<evidence type="ECO:0000256" key="6">
    <source>
        <dbReference type="ARBA" id="ARBA00023069"/>
    </source>
</evidence>
<dbReference type="EMBL" id="JBAMIC010004070">
    <property type="protein sequence ID" value="KAK7088196.1"/>
    <property type="molecule type" value="Genomic_DNA"/>
</dbReference>
<evidence type="ECO:0000256" key="3">
    <source>
        <dbReference type="ARBA" id="ARBA00022490"/>
    </source>
</evidence>
<evidence type="ECO:0000256" key="12">
    <source>
        <dbReference type="SAM" id="MobiDB-lite"/>
    </source>
</evidence>
<feature type="region of interest" description="Disordered" evidence="12">
    <location>
        <begin position="35"/>
        <end position="57"/>
    </location>
</feature>
<keyword evidence="3" id="KW-0963">Cytoplasm</keyword>
<evidence type="ECO:0000313" key="14">
    <source>
        <dbReference type="Proteomes" id="UP001374579"/>
    </source>
</evidence>
<dbReference type="PANTHER" id="PTHR19960">
    <property type="entry name" value="TEKTIN"/>
    <property type="match status" value="1"/>
</dbReference>
<evidence type="ECO:0000256" key="2">
    <source>
        <dbReference type="ARBA" id="ARBA00007209"/>
    </source>
</evidence>
<dbReference type="GO" id="GO:0060271">
    <property type="term" value="P:cilium assembly"/>
    <property type="evidence" value="ECO:0007669"/>
    <property type="project" value="UniProtKB-UniRule"/>
</dbReference>
<comment type="subcellular location">
    <subcellularLocation>
        <location evidence="10">Cytoplasm</location>
        <location evidence="10">Cytoskeleton</location>
        <location evidence="10">Cilium axoneme</location>
    </subcellularLocation>
    <subcellularLocation>
        <location evidence="1">Cytoplasm</location>
        <location evidence="1">Cytoskeleton</location>
        <location evidence="1">Flagellum axoneme</location>
    </subcellularLocation>
</comment>
<evidence type="ECO:0000256" key="1">
    <source>
        <dbReference type="ARBA" id="ARBA00004611"/>
    </source>
</evidence>
<keyword evidence="5 11" id="KW-0175">Coiled coil</keyword>
<evidence type="ECO:0000256" key="5">
    <source>
        <dbReference type="ARBA" id="ARBA00023054"/>
    </source>
</evidence>
<comment type="similarity">
    <text evidence="2 10">Belongs to the tektin family.</text>
</comment>
<comment type="caution">
    <text evidence="13">The sequence shown here is derived from an EMBL/GenBank/DDBJ whole genome shotgun (WGS) entry which is preliminary data.</text>
</comment>
<dbReference type="Proteomes" id="UP001374579">
    <property type="component" value="Unassembled WGS sequence"/>
</dbReference>
<keyword evidence="7" id="KW-0206">Cytoskeleton</keyword>
<reference evidence="13 14" key="1">
    <citation type="submission" date="2024-02" db="EMBL/GenBank/DDBJ databases">
        <title>Chromosome-scale genome assembly of the rough periwinkle Littorina saxatilis.</title>
        <authorList>
            <person name="De Jode A."/>
            <person name="Faria R."/>
            <person name="Formenti G."/>
            <person name="Sims Y."/>
            <person name="Smith T.P."/>
            <person name="Tracey A."/>
            <person name="Wood J.M.D."/>
            <person name="Zagrodzka Z.B."/>
            <person name="Johannesson K."/>
            <person name="Butlin R.K."/>
            <person name="Leder E.H."/>
        </authorList>
    </citation>
    <scope>NUCLEOTIDE SEQUENCE [LARGE SCALE GENOMIC DNA]</scope>
    <source>
        <strain evidence="13">Snail1</strain>
        <tissue evidence="13">Muscle</tissue>
    </source>
</reference>
<dbReference type="InterPro" id="IPR048256">
    <property type="entry name" value="Tektin-like"/>
</dbReference>
<dbReference type="GO" id="GO:0005634">
    <property type="term" value="C:nucleus"/>
    <property type="evidence" value="ECO:0007669"/>
    <property type="project" value="TreeGrafter"/>
</dbReference>
<keyword evidence="8 10" id="KW-0966">Cell projection</keyword>
<dbReference type="GO" id="GO:0005930">
    <property type="term" value="C:axoneme"/>
    <property type="evidence" value="ECO:0007669"/>
    <property type="project" value="UniProtKB-SubCell"/>
</dbReference>
<keyword evidence="6 10" id="KW-0969">Cilium</keyword>
<feature type="coiled-coil region" evidence="11">
    <location>
        <begin position="334"/>
        <end position="368"/>
    </location>
</feature>
<dbReference type="Pfam" id="PF03148">
    <property type="entry name" value="Tektin"/>
    <property type="match status" value="1"/>
</dbReference>
<name>A0AAN9AJM8_9CAEN</name>
<organism evidence="13 14">
    <name type="scientific">Littorina saxatilis</name>
    <dbReference type="NCBI Taxonomy" id="31220"/>
    <lineage>
        <taxon>Eukaryota</taxon>
        <taxon>Metazoa</taxon>
        <taxon>Spiralia</taxon>
        <taxon>Lophotrochozoa</taxon>
        <taxon>Mollusca</taxon>
        <taxon>Gastropoda</taxon>
        <taxon>Caenogastropoda</taxon>
        <taxon>Littorinimorpha</taxon>
        <taxon>Littorinoidea</taxon>
        <taxon>Littorinidae</taxon>
        <taxon>Littorina</taxon>
    </lineage>
</organism>
<proteinExistence type="inferred from homology"/>
<feature type="coiled-coil region" evidence="11">
    <location>
        <begin position="275"/>
        <end position="302"/>
    </location>
</feature>
<evidence type="ECO:0000256" key="8">
    <source>
        <dbReference type="ARBA" id="ARBA00023273"/>
    </source>
</evidence>
<keyword evidence="14" id="KW-1185">Reference proteome</keyword>
<dbReference type="InterPro" id="IPR000435">
    <property type="entry name" value="Tektins"/>
</dbReference>
<comment type="function">
    <text evidence="9">Microtubule inner protein (MIP) part of the dynein-decorated doublet microtubules (DMTs) in cilia and flagellar axoneme. Forms filamentous polymers in the walls of ciliary and flagellar microtubules.</text>
</comment>
<accession>A0AAN9AJM8</accession>
<dbReference type="AlphaFoldDB" id="A0AAN9AJM8"/>
<evidence type="ECO:0000256" key="10">
    <source>
        <dbReference type="RuleBase" id="RU367040"/>
    </source>
</evidence>